<gene>
    <name evidence="6" type="ORF">IT882_03245</name>
</gene>
<evidence type="ECO:0000259" key="5">
    <source>
        <dbReference type="PROSITE" id="PS51462"/>
    </source>
</evidence>
<evidence type="ECO:0000256" key="3">
    <source>
        <dbReference type="ARBA" id="ARBA00022801"/>
    </source>
</evidence>
<dbReference type="CDD" id="cd04690">
    <property type="entry name" value="NUDIX_Hydrolase"/>
    <property type="match status" value="1"/>
</dbReference>
<dbReference type="AlphaFoldDB" id="A0A7S8MXQ3"/>
<dbReference type="GO" id="GO:0016787">
    <property type="term" value="F:hydrolase activity"/>
    <property type="evidence" value="ECO:0007669"/>
    <property type="project" value="UniProtKB-KW"/>
</dbReference>
<dbReference type="PRINTS" id="PR00502">
    <property type="entry name" value="NUDIXFAMILY"/>
</dbReference>
<dbReference type="InterPro" id="IPR020476">
    <property type="entry name" value="Nudix_hydrolase"/>
</dbReference>
<accession>A0A7S8MXQ3</accession>
<protein>
    <submittedName>
        <fullName evidence="6">NUDIX domain-containing protein</fullName>
    </submittedName>
</protein>
<dbReference type="PROSITE" id="PS51462">
    <property type="entry name" value="NUDIX"/>
    <property type="match status" value="1"/>
</dbReference>
<dbReference type="PANTHER" id="PTHR43046">
    <property type="entry name" value="GDP-MANNOSE MANNOSYL HYDROLASE"/>
    <property type="match status" value="1"/>
</dbReference>
<dbReference type="PANTHER" id="PTHR43046:SF2">
    <property type="entry name" value="8-OXO-DGTP DIPHOSPHATASE-RELATED"/>
    <property type="match status" value="1"/>
</dbReference>
<evidence type="ECO:0000256" key="1">
    <source>
        <dbReference type="ARBA" id="ARBA00001946"/>
    </source>
</evidence>
<feature type="domain" description="Nudix hydrolase" evidence="5">
    <location>
        <begin position="4"/>
        <end position="131"/>
    </location>
</feature>
<comment type="similarity">
    <text evidence="2 4">Belongs to the Nudix hydrolase family.</text>
</comment>
<dbReference type="InterPro" id="IPR020084">
    <property type="entry name" value="NUDIX_hydrolase_CS"/>
</dbReference>
<comment type="cofactor">
    <cofactor evidence="1">
        <name>Mg(2+)</name>
        <dbReference type="ChEBI" id="CHEBI:18420"/>
    </cofactor>
</comment>
<evidence type="ECO:0000313" key="6">
    <source>
        <dbReference type="EMBL" id="QPE05127.1"/>
    </source>
</evidence>
<evidence type="ECO:0000256" key="4">
    <source>
        <dbReference type="RuleBase" id="RU003476"/>
    </source>
</evidence>
<sequence>MSGVVHVSAAVIVSTDGRALIVRKHGAVVFQQPGGKPDPGESATDAVLREVAEETGIRAAVEDLVALGRFEEAAANEPGHRVVADAYLLRVGEAHAQASAEIAELRWITEDDVASTPLAPLSRTHLIRVAWSGVADVDV</sequence>
<reference evidence="6 7" key="1">
    <citation type="submission" date="2020-11" db="EMBL/GenBank/DDBJ databases">
        <title>Amino acid is mineralized and recycled by bacteria in oceanic microbiome.</title>
        <authorList>
            <person name="Zheng L.Y."/>
        </authorList>
    </citation>
    <scope>NUCLEOTIDE SEQUENCE [LARGE SCALE GENOMIC DNA]</scope>
    <source>
        <strain evidence="6 7">A32-1</strain>
    </source>
</reference>
<dbReference type="EMBL" id="CP064760">
    <property type="protein sequence ID" value="QPE05127.1"/>
    <property type="molecule type" value="Genomic_DNA"/>
</dbReference>
<name>A0A7S8MXQ3_9MICO</name>
<dbReference type="InterPro" id="IPR000086">
    <property type="entry name" value="NUDIX_hydrolase_dom"/>
</dbReference>
<dbReference type="SUPFAM" id="SSF55811">
    <property type="entry name" value="Nudix"/>
    <property type="match status" value="1"/>
</dbReference>
<dbReference type="Gene3D" id="3.90.79.10">
    <property type="entry name" value="Nucleoside Triphosphate Pyrophosphohydrolase"/>
    <property type="match status" value="1"/>
</dbReference>
<dbReference type="KEGG" id="msf:IT882_03245"/>
<dbReference type="RefSeq" id="WP_195693146.1">
    <property type="nucleotide sequence ID" value="NZ_CP064760.1"/>
</dbReference>
<organism evidence="6 7">
    <name type="scientific">Microbacterium schleiferi</name>
    <dbReference type="NCBI Taxonomy" id="69362"/>
    <lineage>
        <taxon>Bacteria</taxon>
        <taxon>Bacillati</taxon>
        <taxon>Actinomycetota</taxon>
        <taxon>Actinomycetes</taxon>
        <taxon>Micrococcales</taxon>
        <taxon>Microbacteriaceae</taxon>
        <taxon>Microbacterium</taxon>
    </lineage>
</organism>
<evidence type="ECO:0000256" key="2">
    <source>
        <dbReference type="ARBA" id="ARBA00005582"/>
    </source>
</evidence>
<dbReference type="Proteomes" id="UP000594480">
    <property type="component" value="Chromosome"/>
</dbReference>
<evidence type="ECO:0000313" key="7">
    <source>
        <dbReference type="Proteomes" id="UP000594480"/>
    </source>
</evidence>
<keyword evidence="3 4" id="KW-0378">Hydrolase</keyword>
<dbReference type="PROSITE" id="PS00893">
    <property type="entry name" value="NUDIX_BOX"/>
    <property type="match status" value="1"/>
</dbReference>
<dbReference type="Pfam" id="PF00293">
    <property type="entry name" value="NUDIX"/>
    <property type="match status" value="1"/>
</dbReference>
<proteinExistence type="inferred from homology"/>
<keyword evidence="7" id="KW-1185">Reference proteome</keyword>
<dbReference type="InterPro" id="IPR015797">
    <property type="entry name" value="NUDIX_hydrolase-like_dom_sf"/>
</dbReference>